<organism evidence="9 10">
    <name type="scientific">Trichomonascus ciferrii</name>
    <dbReference type="NCBI Taxonomy" id="44093"/>
    <lineage>
        <taxon>Eukaryota</taxon>
        <taxon>Fungi</taxon>
        <taxon>Dikarya</taxon>
        <taxon>Ascomycota</taxon>
        <taxon>Saccharomycotina</taxon>
        <taxon>Dipodascomycetes</taxon>
        <taxon>Dipodascales</taxon>
        <taxon>Trichomonascaceae</taxon>
        <taxon>Trichomonascus</taxon>
        <taxon>Trichomonascus ciferrii complex</taxon>
    </lineage>
</organism>
<dbReference type="AlphaFoldDB" id="A0A642V7J6"/>
<keyword evidence="5" id="KW-0496">Mitochondrion</keyword>
<dbReference type="GO" id="GO:0005840">
    <property type="term" value="C:ribosome"/>
    <property type="evidence" value="ECO:0007669"/>
    <property type="project" value="UniProtKB-KW"/>
</dbReference>
<sequence length="114" mass="13655">MLSVFSARKKQPRRLKLSLEDSIRHKVVTAAWSILLRDKKQARTNQLQQQYYKMKEACDELEQSNRYLAFHATKREKGKRFAPELRIPTETPPNQPWNFDWVPEDNLSNQKQRK</sequence>
<accession>A0A642V7J6</accession>
<dbReference type="EMBL" id="SWFS01000139">
    <property type="protein sequence ID" value="KAA8915798.1"/>
    <property type="molecule type" value="Genomic_DNA"/>
</dbReference>
<evidence type="ECO:0000256" key="4">
    <source>
        <dbReference type="ARBA" id="ARBA00022980"/>
    </source>
</evidence>
<evidence type="ECO:0000256" key="6">
    <source>
        <dbReference type="ARBA" id="ARBA00023274"/>
    </source>
</evidence>
<evidence type="ECO:0000256" key="1">
    <source>
        <dbReference type="ARBA" id="ARBA00004173"/>
    </source>
</evidence>
<dbReference type="GO" id="GO:0003735">
    <property type="term" value="F:structural constituent of ribosome"/>
    <property type="evidence" value="ECO:0007669"/>
    <property type="project" value="InterPro"/>
</dbReference>
<evidence type="ECO:0000313" key="9">
    <source>
        <dbReference type="EMBL" id="KAA8915798.1"/>
    </source>
</evidence>
<name>A0A642V7J6_9ASCO</name>
<protein>
    <recommendedName>
        <fullName evidence="7">Large ribosomal subunit protein mL40</fullName>
    </recommendedName>
</protein>
<dbReference type="InterPro" id="IPR042831">
    <property type="entry name" value="Ribosomal_mL40_fung"/>
</dbReference>
<feature type="region of interest" description="Disordered" evidence="8">
    <location>
        <begin position="81"/>
        <end position="114"/>
    </location>
</feature>
<dbReference type="Gene3D" id="6.10.250.3440">
    <property type="match status" value="1"/>
</dbReference>
<dbReference type="InterPro" id="IPR019192">
    <property type="entry name" value="Ribosomal_mL40"/>
</dbReference>
<dbReference type="PANTHER" id="PTHR39150:SF1">
    <property type="entry name" value="LARGE RIBOSOMAL SUBUNIT PROTEIN ML40"/>
    <property type="match status" value="1"/>
</dbReference>
<dbReference type="Pfam" id="PF09812">
    <property type="entry name" value="MRP-L28"/>
    <property type="match status" value="1"/>
</dbReference>
<evidence type="ECO:0000256" key="3">
    <source>
        <dbReference type="ARBA" id="ARBA00022946"/>
    </source>
</evidence>
<dbReference type="PANTHER" id="PTHR39150">
    <property type="entry name" value="54S RIBOSOMAL PROTEIN L28, MITOCHONDRIAL"/>
    <property type="match status" value="1"/>
</dbReference>
<evidence type="ECO:0000313" key="10">
    <source>
        <dbReference type="Proteomes" id="UP000761534"/>
    </source>
</evidence>
<reference evidence="9" key="1">
    <citation type="journal article" date="2019" name="G3 (Bethesda)">
        <title>Genome Assemblies of Two Rare Opportunistic Yeast Pathogens: Diutina rugosa (syn. Candida rugosa) and Trichomonascus ciferrii (syn. Candida ciferrii).</title>
        <authorList>
            <person name="Mixao V."/>
            <person name="Saus E."/>
            <person name="Hansen A.P."/>
            <person name="Lass-Florl C."/>
            <person name="Gabaldon T."/>
        </authorList>
    </citation>
    <scope>NUCLEOTIDE SEQUENCE</scope>
    <source>
        <strain evidence="9">CBS 4856</strain>
    </source>
</reference>
<evidence type="ECO:0000256" key="7">
    <source>
        <dbReference type="ARBA" id="ARBA00035192"/>
    </source>
</evidence>
<comment type="subcellular location">
    <subcellularLocation>
        <location evidence="1">Mitochondrion</location>
    </subcellularLocation>
</comment>
<dbReference type="GO" id="GO:0005739">
    <property type="term" value="C:mitochondrion"/>
    <property type="evidence" value="ECO:0007669"/>
    <property type="project" value="UniProtKB-SubCell"/>
</dbReference>
<dbReference type="GO" id="GO:1990904">
    <property type="term" value="C:ribonucleoprotein complex"/>
    <property type="evidence" value="ECO:0007669"/>
    <property type="project" value="UniProtKB-KW"/>
</dbReference>
<dbReference type="Proteomes" id="UP000761534">
    <property type="component" value="Unassembled WGS sequence"/>
</dbReference>
<proteinExistence type="inferred from homology"/>
<keyword evidence="3" id="KW-0809">Transit peptide</keyword>
<comment type="caution">
    <text evidence="9">The sequence shown here is derived from an EMBL/GenBank/DDBJ whole genome shotgun (WGS) entry which is preliminary data.</text>
</comment>
<keyword evidence="4" id="KW-0689">Ribosomal protein</keyword>
<evidence type="ECO:0000256" key="2">
    <source>
        <dbReference type="ARBA" id="ARBA00009360"/>
    </source>
</evidence>
<keyword evidence="10" id="KW-1185">Reference proteome</keyword>
<dbReference type="OrthoDB" id="2098203at2759"/>
<dbReference type="GO" id="GO:0032543">
    <property type="term" value="P:mitochondrial translation"/>
    <property type="evidence" value="ECO:0007669"/>
    <property type="project" value="InterPro"/>
</dbReference>
<gene>
    <name evidence="9" type="ORF">TRICI_002050</name>
</gene>
<comment type="similarity">
    <text evidence="2">Belongs to the mitochondrion-specific ribosomal protein mL40 family.</text>
</comment>
<dbReference type="VEuPathDB" id="FungiDB:TRICI_002050"/>
<evidence type="ECO:0000256" key="8">
    <source>
        <dbReference type="SAM" id="MobiDB-lite"/>
    </source>
</evidence>
<keyword evidence="6" id="KW-0687">Ribonucleoprotein</keyword>
<evidence type="ECO:0000256" key="5">
    <source>
        <dbReference type="ARBA" id="ARBA00023128"/>
    </source>
</evidence>